<keyword evidence="3" id="KW-0418">Kinase</keyword>
<dbReference type="Proteomes" id="UP000248817">
    <property type="component" value="Unassembled WGS sequence"/>
</dbReference>
<evidence type="ECO:0000313" key="10">
    <source>
        <dbReference type="Proteomes" id="UP000248817"/>
    </source>
</evidence>
<dbReference type="PANTHER" id="PTHR43290">
    <property type="entry name" value="MEVALONATE KINASE"/>
    <property type="match status" value="1"/>
</dbReference>
<organism evidence="9 10">
    <name type="scientific">Aspergillus indologenus CBS 114.80</name>
    <dbReference type="NCBI Taxonomy" id="1450541"/>
    <lineage>
        <taxon>Eukaryota</taxon>
        <taxon>Fungi</taxon>
        <taxon>Dikarya</taxon>
        <taxon>Ascomycota</taxon>
        <taxon>Pezizomycotina</taxon>
        <taxon>Eurotiomycetes</taxon>
        <taxon>Eurotiomycetidae</taxon>
        <taxon>Eurotiales</taxon>
        <taxon>Aspergillaceae</taxon>
        <taxon>Aspergillus</taxon>
        <taxon>Aspergillus subgen. Circumdati</taxon>
    </lineage>
</organism>
<evidence type="ECO:0000256" key="2">
    <source>
        <dbReference type="ARBA" id="ARBA00022679"/>
    </source>
</evidence>
<accession>A0A2V5HT56</accession>
<sequence length="166" mass="17693">LGAGRGSSASFSVVVAAAVLIQTGVIIPGDNGLSAEEDFGIIDQASYLGEVCFHGAPSGVDHATSLRGGALYFQRDALSNFAQPTIDRVPEFPELPILLVETRQIRSTASVVRNVQQWVGSHQRGAEGRINYIHLTTELIRKMLVAAPDLLSDIECICTVQLSSTS</sequence>
<dbReference type="GO" id="GO:0005829">
    <property type="term" value="C:cytosol"/>
    <property type="evidence" value="ECO:0007669"/>
    <property type="project" value="TreeGrafter"/>
</dbReference>
<dbReference type="InterPro" id="IPR014721">
    <property type="entry name" value="Ribsml_uS5_D2-typ_fold_subgr"/>
</dbReference>
<dbReference type="GO" id="GO:0006696">
    <property type="term" value="P:ergosterol biosynthetic process"/>
    <property type="evidence" value="ECO:0007669"/>
    <property type="project" value="TreeGrafter"/>
</dbReference>
<keyword evidence="6" id="KW-1207">Sterol metabolism</keyword>
<dbReference type="GO" id="GO:0004496">
    <property type="term" value="F:mevalonate kinase activity"/>
    <property type="evidence" value="ECO:0007669"/>
    <property type="project" value="InterPro"/>
</dbReference>
<dbReference type="InterPro" id="IPR020568">
    <property type="entry name" value="Ribosomal_Su5_D2-typ_SF"/>
</dbReference>
<dbReference type="SUPFAM" id="SSF54211">
    <property type="entry name" value="Ribosomal protein S5 domain 2-like"/>
    <property type="match status" value="1"/>
</dbReference>
<evidence type="ECO:0000256" key="6">
    <source>
        <dbReference type="ARBA" id="ARBA00023166"/>
    </source>
</evidence>
<evidence type="ECO:0000256" key="3">
    <source>
        <dbReference type="ARBA" id="ARBA00022777"/>
    </source>
</evidence>
<keyword evidence="10" id="KW-1185">Reference proteome</keyword>
<keyword evidence="5" id="KW-0444">Lipid biosynthesis</keyword>
<keyword evidence="7" id="KW-0443">Lipid metabolism</keyword>
<dbReference type="GO" id="GO:0005524">
    <property type="term" value="F:ATP binding"/>
    <property type="evidence" value="ECO:0007669"/>
    <property type="project" value="InterPro"/>
</dbReference>
<keyword evidence="5" id="KW-0756">Sterol biosynthesis</keyword>
<keyword evidence="7" id="KW-0753">Steroid metabolism</keyword>
<dbReference type="Gene3D" id="3.30.230.10">
    <property type="match status" value="1"/>
</dbReference>
<evidence type="ECO:0000256" key="1">
    <source>
        <dbReference type="ARBA" id="ARBA00022490"/>
    </source>
</evidence>
<dbReference type="AlphaFoldDB" id="A0A2V5HT56"/>
<evidence type="ECO:0000256" key="7">
    <source>
        <dbReference type="ARBA" id="ARBA00023221"/>
    </source>
</evidence>
<gene>
    <name evidence="9" type="ORF">BP00DRAFT_352880</name>
</gene>
<proteinExistence type="predicted"/>
<dbReference type="EMBL" id="KZ825564">
    <property type="protein sequence ID" value="PYI27675.1"/>
    <property type="molecule type" value="Genomic_DNA"/>
</dbReference>
<name>A0A2V5HT56_9EURO</name>
<evidence type="ECO:0000256" key="5">
    <source>
        <dbReference type="ARBA" id="ARBA00023011"/>
    </source>
</evidence>
<feature type="chain" id="PRO_5015960926" evidence="8">
    <location>
        <begin position="18"/>
        <end position="166"/>
    </location>
</feature>
<keyword evidence="1" id="KW-0963">Cytoplasm</keyword>
<protein>
    <submittedName>
        <fullName evidence="9">Uncharacterized protein</fullName>
    </submittedName>
</protein>
<dbReference type="UniPathway" id="UPA00057">
    <property type="reaction ID" value="UER00098"/>
</dbReference>
<feature type="signal peptide" evidence="8">
    <location>
        <begin position="1"/>
        <end position="17"/>
    </location>
</feature>
<dbReference type="InterPro" id="IPR036554">
    <property type="entry name" value="GHMP_kinase_C_sf"/>
</dbReference>
<feature type="non-terminal residue" evidence="9">
    <location>
        <position position="1"/>
    </location>
</feature>
<keyword evidence="8" id="KW-0732">Signal</keyword>
<keyword evidence="2" id="KW-0808">Transferase</keyword>
<evidence type="ECO:0000256" key="4">
    <source>
        <dbReference type="ARBA" id="ARBA00022842"/>
    </source>
</evidence>
<keyword evidence="5" id="KW-0752">Steroid biosynthesis</keyword>
<dbReference type="Gene3D" id="3.30.70.890">
    <property type="entry name" value="GHMP kinase, C-terminal domain"/>
    <property type="match status" value="1"/>
</dbReference>
<evidence type="ECO:0000313" key="9">
    <source>
        <dbReference type="EMBL" id="PYI27675.1"/>
    </source>
</evidence>
<reference evidence="9 10" key="1">
    <citation type="submission" date="2018-02" db="EMBL/GenBank/DDBJ databases">
        <title>The genomes of Aspergillus section Nigri reveals drivers in fungal speciation.</title>
        <authorList>
            <consortium name="DOE Joint Genome Institute"/>
            <person name="Vesth T.C."/>
            <person name="Nybo J."/>
            <person name="Theobald S."/>
            <person name="Brandl J."/>
            <person name="Frisvad J.C."/>
            <person name="Nielsen K.F."/>
            <person name="Lyhne E.K."/>
            <person name="Kogle M.E."/>
            <person name="Kuo A."/>
            <person name="Riley R."/>
            <person name="Clum A."/>
            <person name="Nolan M."/>
            <person name="Lipzen A."/>
            <person name="Salamov A."/>
            <person name="Henrissat B."/>
            <person name="Wiebenga A."/>
            <person name="De vries R.P."/>
            <person name="Grigoriev I.V."/>
            <person name="Mortensen U.H."/>
            <person name="Andersen M.R."/>
            <person name="Baker S.E."/>
        </authorList>
    </citation>
    <scope>NUCLEOTIDE SEQUENCE [LARGE SCALE GENOMIC DNA]</scope>
    <source>
        <strain evidence="9 10">CBS 114.80</strain>
    </source>
</reference>
<evidence type="ECO:0000256" key="8">
    <source>
        <dbReference type="SAM" id="SignalP"/>
    </source>
</evidence>
<dbReference type="GO" id="GO:0019287">
    <property type="term" value="P:isopentenyl diphosphate biosynthetic process, mevalonate pathway"/>
    <property type="evidence" value="ECO:0007669"/>
    <property type="project" value="UniProtKB-UniPathway"/>
</dbReference>
<keyword evidence="4" id="KW-0460">Magnesium</keyword>
<dbReference type="PANTHER" id="PTHR43290:SF2">
    <property type="entry name" value="MEVALONATE KINASE"/>
    <property type="match status" value="1"/>
</dbReference>
<dbReference type="InterPro" id="IPR006205">
    <property type="entry name" value="Mev_gal_kin"/>
</dbReference>